<dbReference type="AlphaFoldDB" id="A0A388L6R4"/>
<evidence type="ECO:0000256" key="1">
    <source>
        <dbReference type="PROSITE-ProRule" id="PRU00047"/>
    </source>
</evidence>
<organism evidence="5 6">
    <name type="scientific">Chara braunii</name>
    <name type="common">Braun's stonewort</name>
    <dbReference type="NCBI Taxonomy" id="69332"/>
    <lineage>
        <taxon>Eukaryota</taxon>
        <taxon>Viridiplantae</taxon>
        <taxon>Streptophyta</taxon>
        <taxon>Charophyceae</taxon>
        <taxon>Charales</taxon>
        <taxon>Characeae</taxon>
        <taxon>Chara</taxon>
    </lineage>
</organism>
<keyword evidence="1" id="KW-0862">Zinc</keyword>
<feature type="region of interest" description="Disordered" evidence="3">
    <location>
        <begin position="1"/>
        <end position="53"/>
    </location>
</feature>
<feature type="compositionally biased region" description="Basic and acidic residues" evidence="3">
    <location>
        <begin position="235"/>
        <end position="244"/>
    </location>
</feature>
<keyword evidence="1" id="KW-0479">Metal-binding</keyword>
<dbReference type="EMBL" id="BFEA01000283">
    <property type="protein sequence ID" value="GBG77987.1"/>
    <property type="molecule type" value="Genomic_DNA"/>
</dbReference>
<dbReference type="InterPro" id="IPR001878">
    <property type="entry name" value="Znf_CCHC"/>
</dbReference>
<dbReference type="GO" id="GO:0008270">
    <property type="term" value="F:zinc ion binding"/>
    <property type="evidence" value="ECO:0007669"/>
    <property type="project" value="UniProtKB-KW"/>
</dbReference>
<dbReference type="Gene3D" id="4.10.60.10">
    <property type="entry name" value="Zinc finger, CCHC-type"/>
    <property type="match status" value="1"/>
</dbReference>
<protein>
    <recommendedName>
        <fullName evidence="4">CCHC-type domain-containing protein</fullName>
    </recommendedName>
</protein>
<name>A0A388L6R4_CHABU</name>
<dbReference type="SMART" id="SM00343">
    <property type="entry name" value="ZnF_C2HC"/>
    <property type="match status" value="1"/>
</dbReference>
<keyword evidence="2" id="KW-0175">Coiled coil</keyword>
<dbReference type="Pfam" id="PF00098">
    <property type="entry name" value="zf-CCHC"/>
    <property type="match status" value="1"/>
</dbReference>
<dbReference type="PROSITE" id="PS50158">
    <property type="entry name" value="ZF_CCHC"/>
    <property type="match status" value="1"/>
</dbReference>
<feature type="compositionally biased region" description="Basic residues" evidence="3">
    <location>
        <begin position="160"/>
        <end position="186"/>
    </location>
</feature>
<reference evidence="5 6" key="1">
    <citation type="journal article" date="2018" name="Cell">
        <title>The Chara Genome: Secondary Complexity and Implications for Plant Terrestrialization.</title>
        <authorList>
            <person name="Nishiyama T."/>
            <person name="Sakayama H."/>
            <person name="Vries J.D."/>
            <person name="Buschmann H."/>
            <person name="Saint-Marcoux D."/>
            <person name="Ullrich K.K."/>
            <person name="Haas F.B."/>
            <person name="Vanderstraeten L."/>
            <person name="Becker D."/>
            <person name="Lang D."/>
            <person name="Vosolsobe S."/>
            <person name="Rombauts S."/>
            <person name="Wilhelmsson P.K.I."/>
            <person name="Janitza P."/>
            <person name="Kern R."/>
            <person name="Heyl A."/>
            <person name="Rumpler F."/>
            <person name="Villalobos L.I.A.C."/>
            <person name="Clay J.M."/>
            <person name="Skokan R."/>
            <person name="Toyoda A."/>
            <person name="Suzuki Y."/>
            <person name="Kagoshima H."/>
            <person name="Schijlen E."/>
            <person name="Tajeshwar N."/>
            <person name="Catarino B."/>
            <person name="Hetherington A.J."/>
            <person name="Saltykova A."/>
            <person name="Bonnot C."/>
            <person name="Breuninger H."/>
            <person name="Symeonidi A."/>
            <person name="Radhakrishnan G.V."/>
            <person name="Van Nieuwerburgh F."/>
            <person name="Deforce D."/>
            <person name="Chang C."/>
            <person name="Karol K.G."/>
            <person name="Hedrich R."/>
            <person name="Ulvskov P."/>
            <person name="Glockner G."/>
            <person name="Delwiche C.F."/>
            <person name="Petrasek J."/>
            <person name="Van de Peer Y."/>
            <person name="Friml J."/>
            <person name="Beilby M."/>
            <person name="Dolan L."/>
            <person name="Kohara Y."/>
            <person name="Sugano S."/>
            <person name="Fujiyama A."/>
            <person name="Delaux P.-M."/>
            <person name="Quint M."/>
            <person name="TheiBen G."/>
            <person name="Hagemann M."/>
            <person name="Harholt J."/>
            <person name="Dunand C."/>
            <person name="Zachgo S."/>
            <person name="Langdale J."/>
            <person name="Maumus F."/>
            <person name="Straeten D.V.D."/>
            <person name="Gould S.B."/>
            <person name="Rensing S.A."/>
        </authorList>
    </citation>
    <scope>NUCLEOTIDE SEQUENCE [LARGE SCALE GENOMIC DNA]</scope>
    <source>
        <strain evidence="5 6">S276</strain>
    </source>
</reference>
<keyword evidence="1" id="KW-0863">Zinc-finger</keyword>
<evidence type="ECO:0000256" key="2">
    <source>
        <dbReference type="SAM" id="Coils"/>
    </source>
</evidence>
<dbReference type="GO" id="GO:0003676">
    <property type="term" value="F:nucleic acid binding"/>
    <property type="evidence" value="ECO:0007669"/>
    <property type="project" value="InterPro"/>
</dbReference>
<dbReference type="SUPFAM" id="SSF57756">
    <property type="entry name" value="Retrovirus zinc finger-like domains"/>
    <property type="match status" value="1"/>
</dbReference>
<evidence type="ECO:0000259" key="4">
    <source>
        <dbReference type="PROSITE" id="PS50158"/>
    </source>
</evidence>
<dbReference type="Proteomes" id="UP000265515">
    <property type="component" value="Unassembled WGS sequence"/>
</dbReference>
<evidence type="ECO:0000256" key="3">
    <source>
        <dbReference type="SAM" id="MobiDB-lite"/>
    </source>
</evidence>
<evidence type="ECO:0000313" key="6">
    <source>
        <dbReference type="Proteomes" id="UP000265515"/>
    </source>
</evidence>
<feature type="compositionally biased region" description="Acidic residues" evidence="3">
    <location>
        <begin position="194"/>
        <end position="205"/>
    </location>
</feature>
<sequence length="244" mass="27340">MFLTNGPSGGGQNNTTNGPTFNEGAGQNYRNAAGYGGGGGGGSRGGGGGGNNGCYNCGKPGHFARDCWSKRGRGFEPAQGDPELEEMKEHFRQVRKERQEMEERRKLEVERKAREEDDIRRNQDFARKAEEFKLQLRNELLEEWRKNNATANAMMDGTKKLGRKKKHVAPRKNIGKRHKGRYKKKTREVTSDATESDDTSEDETSGDTTSESNSDDLWSRPKTRGLPLEGYAEAFEEKRQDRCG</sequence>
<keyword evidence="6" id="KW-1185">Reference proteome</keyword>
<feature type="compositionally biased region" description="Low complexity" evidence="3">
    <location>
        <begin position="206"/>
        <end position="216"/>
    </location>
</feature>
<feature type="region of interest" description="Disordered" evidence="3">
    <location>
        <begin position="146"/>
        <end position="244"/>
    </location>
</feature>
<evidence type="ECO:0000313" key="5">
    <source>
        <dbReference type="EMBL" id="GBG77987.1"/>
    </source>
</evidence>
<feature type="domain" description="CCHC-type" evidence="4">
    <location>
        <begin position="54"/>
        <end position="67"/>
    </location>
</feature>
<dbReference type="InterPro" id="IPR036875">
    <property type="entry name" value="Znf_CCHC_sf"/>
</dbReference>
<dbReference type="Gramene" id="GBG77987">
    <property type="protein sequence ID" value="GBG77987"/>
    <property type="gene ID" value="CBR_g25920"/>
</dbReference>
<accession>A0A388L6R4</accession>
<proteinExistence type="predicted"/>
<feature type="coiled-coil region" evidence="2">
    <location>
        <begin position="84"/>
        <end position="118"/>
    </location>
</feature>
<feature type="compositionally biased region" description="Low complexity" evidence="3">
    <location>
        <begin position="13"/>
        <end position="33"/>
    </location>
</feature>
<gene>
    <name evidence="5" type="ORF">CBR_g25920</name>
</gene>
<feature type="compositionally biased region" description="Gly residues" evidence="3">
    <location>
        <begin position="34"/>
        <end position="52"/>
    </location>
</feature>
<comment type="caution">
    <text evidence="5">The sequence shown here is derived from an EMBL/GenBank/DDBJ whole genome shotgun (WGS) entry which is preliminary data.</text>
</comment>